<feature type="compositionally biased region" description="Polar residues" evidence="1">
    <location>
        <begin position="208"/>
        <end position="229"/>
    </location>
</feature>
<gene>
    <name evidence="2" type="ORF">HYFRA_00013490</name>
</gene>
<accession>A0A9N9LBW4</accession>
<feature type="compositionally biased region" description="Polar residues" evidence="1">
    <location>
        <begin position="643"/>
        <end position="655"/>
    </location>
</feature>
<keyword evidence="3" id="KW-1185">Reference proteome</keyword>
<feature type="compositionally biased region" description="Polar residues" evidence="1">
    <location>
        <begin position="954"/>
        <end position="965"/>
    </location>
</feature>
<feature type="compositionally biased region" description="Polar residues" evidence="1">
    <location>
        <begin position="748"/>
        <end position="758"/>
    </location>
</feature>
<dbReference type="Proteomes" id="UP000696280">
    <property type="component" value="Unassembled WGS sequence"/>
</dbReference>
<feature type="region of interest" description="Disordered" evidence="1">
    <location>
        <begin position="1071"/>
        <end position="1211"/>
    </location>
</feature>
<reference evidence="2" key="1">
    <citation type="submission" date="2021-07" db="EMBL/GenBank/DDBJ databases">
        <authorList>
            <person name="Durling M."/>
        </authorList>
    </citation>
    <scope>NUCLEOTIDE SEQUENCE</scope>
</reference>
<dbReference type="OrthoDB" id="3946221at2759"/>
<feature type="compositionally biased region" description="Basic and acidic residues" evidence="1">
    <location>
        <begin position="386"/>
        <end position="396"/>
    </location>
</feature>
<feature type="compositionally biased region" description="Acidic residues" evidence="1">
    <location>
        <begin position="369"/>
        <end position="385"/>
    </location>
</feature>
<name>A0A9N9LBW4_9HELO</name>
<feature type="compositionally biased region" description="Polar residues" evidence="1">
    <location>
        <begin position="1195"/>
        <end position="1204"/>
    </location>
</feature>
<feature type="region of interest" description="Disordered" evidence="1">
    <location>
        <begin position="1229"/>
        <end position="1260"/>
    </location>
</feature>
<feature type="compositionally biased region" description="Basic and acidic residues" evidence="1">
    <location>
        <begin position="476"/>
        <end position="490"/>
    </location>
</feature>
<feature type="compositionally biased region" description="Low complexity" evidence="1">
    <location>
        <begin position="344"/>
        <end position="359"/>
    </location>
</feature>
<feature type="compositionally biased region" description="Low complexity" evidence="1">
    <location>
        <begin position="1086"/>
        <end position="1099"/>
    </location>
</feature>
<feature type="region of interest" description="Disordered" evidence="1">
    <location>
        <begin position="684"/>
        <end position="716"/>
    </location>
</feature>
<feature type="compositionally biased region" description="Low complexity" evidence="1">
    <location>
        <begin position="733"/>
        <end position="742"/>
    </location>
</feature>
<feature type="region of interest" description="Disordered" evidence="1">
    <location>
        <begin position="296"/>
        <end position="512"/>
    </location>
</feature>
<dbReference type="EMBL" id="CAJVRL010000101">
    <property type="protein sequence ID" value="CAG8960612.1"/>
    <property type="molecule type" value="Genomic_DNA"/>
</dbReference>
<evidence type="ECO:0000256" key="1">
    <source>
        <dbReference type="SAM" id="MobiDB-lite"/>
    </source>
</evidence>
<feature type="compositionally biased region" description="Polar residues" evidence="1">
    <location>
        <begin position="864"/>
        <end position="889"/>
    </location>
</feature>
<sequence>MPTTRRDYMDEEMEMSSSPDPLNDTPTFHGFASVRPKSQTRRSTRPRQSLPMSGSSPKKQMFELDVGDTLSPQKIRVTVEASESDAEGFYTNYIGEEEQSPLNSHAPRRERTFTTTVPVKGLSDTESEAQTTATPKRKGRPRKSIGTPIPSKKRARAATPSRRATPRRKSFGEPGWEEPEDKTFSVGKSIEVPPRKRRSVSRIRKGSQQKSSSPTATNRAEQTPSTSANKRSRGRRKEANSEDTANFDDRSNSFHPQQETEDNFVEPDLVSSPTPSNSLPAEINFLEMGQEDVVIARFDPGNETPQKPGWSSLDTSRQAEEEFVNHASVSPEPVSSRRSKGKSIESSVARSSRSHSVSSGENMQYGGDGESDGMVDGLDEDEDENANDRDQTREFDTIMESEEFSMISMDSLSHSTPWNRTQTHETPNPPRTKSLLSIQQSAGDDDVDAQNHGRETNEATPQPSHSPDLVPSSPKDALHDFDVSVPRDSRPIMSKLPPNHEPETQYDDDSFSTIPPEILEAASPVKGPPISTFVAATIKHDEAYEDSFSEIPQAILDAAAPTTTKIQTQTVIQVDNSSVAASTSINAPGSKSGLLSSLAIKSTSPRLLTPEETPSPPCESPMTKASTGGENRPTEPVDEKQSVNEAPTTCAQIRSSPPPRRYTYTAHLRQHHQLHADAAEAPSIKFSSPQLPPPVPQTNEQVGCPEEFPEGRRPTLSPIAKAGRVLQDALVPSSSSRSRSQSLGSPFKSPSANRNPSSVAREFQFSSLEERHEKALPKLCLTDNFAAYSNMEPRWSPSGRDDPFNSATRSHKSPSIEQKEKYTVEPSQRPVLSNPRFSSLRSQIGSVRSEDAMSWQAEAEIAISGNQASNPNSVPENPRSVTPEPTRTSPIRKISTPPRERAWAAERAAISKQIESAEENQVVVINSDDDSKSPESDDEDFGLLLETMGTASSPFLQDHSVNPKTVTEKPRRSKLPSPWRKNSKRLVYSDELSHMSSPVVEKRPHIPGKPIGDIDVKPLTARRVLTSQVNNDYSQEDMDLSGWQIQQKSNFRPQTLERGNLTLSTLLASPPKRLPVLPTSSGGGSFQSSQNTTTSSLSNRRGREETPDLSNDSIEARLSFNPIPQKMGFTPRPRSRAENSQEPPATRFEVEKPTDSNGISNPGVLPLNPFTRHKTNLPISSTPASDIPSSPDYMNDTNSSVTSTSEKENPRVENRNLKWTEAVDLVANPLQAPPSPTKSILRSPLKAPVRGPGSIQNSPSKAVAWVSSPASSTGLHSPFYRPLSATEWTREHWQVLEYIVLKWKPENRQASPDVYGSVRRRHDTRVVSRLVGRSVSSLGKRMILQQWHLDAVDEFRFKVPGWQEKAIALRVFSLIVAEENRRARTLVEETMAAQRSTEV</sequence>
<feature type="region of interest" description="Disordered" evidence="1">
    <location>
        <begin position="728"/>
        <end position="760"/>
    </location>
</feature>
<organism evidence="2 3">
    <name type="scientific">Hymenoscyphus fraxineus</name>
    <dbReference type="NCBI Taxonomy" id="746836"/>
    <lineage>
        <taxon>Eukaryota</taxon>
        <taxon>Fungi</taxon>
        <taxon>Dikarya</taxon>
        <taxon>Ascomycota</taxon>
        <taxon>Pezizomycotina</taxon>
        <taxon>Leotiomycetes</taxon>
        <taxon>Helotiales</taxon>
        <taxon>Helotiaceae</taxon>
        <taxon>Hymenoscyphus</taxon>
    </lineage>
</organism>
<feature type="compositionally biased region" description="Basic residues" evidence="1">
    <location>
        <begin position="195"/>
        <end position="207"/>
    </location>
</feature>
<feature type="compositionally biased region" description="Basic and acidic residues" evidence="1">
    <location>
        <begin position="632"/>
        <end position="642"/>
    </location>
</feature>
<feature type="region of interest" description="Disordered" evidence="1">
    <location>
        <begin position="1"/>
        <end position="67"/>
    </location>
</feature>
<feature type="compositionally biased region" description="Polar residues" evidence="1">
    <location>
        <begin position="805"/>
        <end position="816"/>
    </location>
</feature>
<feature type="compositionally biased region" description="Polar residues" evidence="1">
    <location>
        <begin position="15"/>
        <end position="26"/>
    </location>
</feature>
<feature type="region of interest" description="Disordered" evidence="1">
    <location>
        <begin position="792"/>
        <end position="837"/>
    </location>
</feature>
<feature type="region of interest" description="Disordered" evidence="1">
    <location>
        <begin position="605"/>
        <end position="661"/>
    </location>
</feature>
<protein>
    <submittedName>
        <fullName evidence="2">Uncharacterized protein</fullName>
    </submittedName>
</protein>
<proteinExistence type="predicted"/>
<evidence type="ECO:0000313" key="3">
    <source>
        <dbReference type="Proteomes" id="UP000696280"/>
    </source>
</evidence>
<evidence type="ECO:0000313" key="2">
    <source>
        <dbReference type="EMBL" id="CAG8960612.1"/>
    </source>
</evidence>
<feature type="region of interest" description="Disordered" evidence="1">
    <location>
        <begin position="864"/>
        <end position="900"/>
    </location>
</feature>
<feature type="region of interest" description="Disordered" evidence="1">
    <location>
        <begin position="93"/>
        <end position="280"/>
    </location>
</feature>
<feature type="compositionally biased region" description="Polar residues" evidence="1">
    <location>
        <begin position="1177"/>
        <end position="1188"/>
    </location>
</feature>
<feature type="compositionally biased region" description="Polar residues" evidence="1">
    <location>
        <begin position="408"/>
        <end position="426"/>
    </location>
</feature>
<feature type="region of interest" description="Disordered" evidence="1">
    <location>
        <begin position="954"/>
        <end position="979"/>
    </location>
</feature>
<comment type="caution">
    <text evidence="2">The sequence shown here is derived from an EMBL/GenBank/DDBJ whole genome shotgun (WGS) entry which is preliminary data.</text>
</comment>